<gene>
    <name evidence="1" type="ORF">AACT_1479</name>
</gene>
<reference evidence="1 2" key="1">
    <citation type="submission" date="2019-08" db="EMBL/GenBank/DDBJ databases">
        <title>Complete genome sequence of Arcobacter acticola.</title>
        <authorList>
            <person name="Miller W."/>
        </authorList>
    </citation>
    <scope>NUCLEOTIDE SEQUENCE [LARGE SCALE GENOMIC DNA]</scope>
    <source>
        <strain evidence="1 2">KCTC 52212</strain>
    </source>
</reference>
<dbReference type="Proteomes" id="UP000503483">
    <property type="component" value="Chromosome"/>
</dbReference>
<dbReference type="KEGG" id="paco:AACT_1479"/>
<keyword evidence="2" id="KW-1185">Reference proteome</keyword>
<evidence type="ECO:0008006" key="3">
    <source>
        <dbReference type="Google" id="ProtNLM"/>
    </source>
</evidence>
<evidence type="ECO:0000313" key="1">
    <source>
        <dbReference type="EMBL" id="QKE28643.1"/>
    </source>
</evidence>
<accession>A0A6M8EB61</accession>
<dbReference type="RefSeq" id="WP_172126213.1">
    <property type="nucleotide sequence ID" value="NZ_CP042652.1"/>
</dbReference>
<dbReference type="Gene3D" id="3.10.490.10">
    <property type="entry name" value="Gamma-glutamyl cyclotransferase-like"/>
    <property type="match status" value="1"/>
</dbReference>
<evidence type="ECO:0000313" key="2">
    <source>
        <dbReference type="Proteomes" id="UP000503483"/>
    </source>
</evidence>
<sequence>MYLFGFGSLINLKSAQKSFTRVLSQNDLIPVEIKGYKRVWNSIENIKFKDNDEEINGIFLNLQKDENASVNGVIIKITKSEFEILKLREKNYSQIKIKSTDILDYKLDEDLIAFMTTNGEKIAKKEDENCFIPSLYIDILTDAFVNYSEDFISKYKKSLEDLPFPKKEGPYSFSDPIQNKIAREGLKK</sequence>
<name>A0A6M8EB61_9BACT</name>
<dbReference type="AlphaFoldDB" id="A0A6M8EB61"/>
<proteinExistence type="predicted"/>
<organism evidence="1 2">
    <name type="scientific">Arcobacter acticola</name>
    <dbReference type="NCBI Taxonomy" id="1849015"/>
    <lineage>
        <taxon>Bacteria</taxon>
        <taxon>Pseudomonadati</taxon>
        <taxon>Campylobacterota</taxon>
        <taxon>Epsilonproteobacteria</taxon>
        <taxon>Campylobacterales</taxon>
        <taxon>Arcobacteraceae</taxon>
        <taxon>Arcobacter</taxon>
    </lineage>
</organism>
<dbReference type="EMBL" id="CP042652">
    <property type="protein sequence ID" value="QKE28643.1"/>
    <property type="molecule type" value="Genomic_DNA"/>
</dbReference>
<protein>
    <recommendedName>
        <fullName evidence="3">Gamma-glutamylcyclotransferase</fullName>
    </recommendedName>
</protein>